<dbReference type="RefSeq" id="WP_207871135.1">
    <property type="nucleotide sequence ID" value="NZ_CP062222.1"/>
</dbReference>
<evidence type="ECO:0000313" key="1">
    <source>
        <dbReference type="EMBL" id="QTC91910.1"/>
    </source>
</evidence>
<dbReference type="InterPro" id="IPR050772">
    <property type="entry name" value="Hydratase-Decarb/MhpD_sf"/>
</dbReference>
<name>A0A975C1R8_9CAUL</name>
<dbReference type="Proteomes" id="UP000663918">
    <property type="component" value="Chromosome"/>
</dbReference>
<dbReference type="GO" id="GO:0008684">
    <property type="term" value="F:2-oxopent-4-enoate hydratase activity"/>
    <property type="evidence" value="ECO:0007669"/>
    <property type="project" value="TreeGrafter"/>
</dbReference>
<reference evidence="1" key="1">
    <citation type="submission" date="2020-09" db="EMBL/GenBank/DDBJ databases">
        <title>Brevundimonas sp. LVF2 isolated from a puddle in Goettingen, Germany.</title>
        <authorList>
            <person name="Friedrich I."/>
            <person name="Klassen A."/>
            <person name="Hannes N."/>
            <person name="Schneider D."/>
            <person name="Hertel R."/>
            <person name="Daniel R."/>
        </authorList>
    </citation>
    <scope>NUCLEOTIDE SEQUENCE</scope>
    <source>
        <strain evidence="1">LVF2</strain>
    </source>
</reference>
<protein>
    <submittedName>
        <fullName evidence="1">2-keto-4-pentenoate hydratase</fullName>
    </submittedName>
</protein>
<dbReference type="PANTHER" id="PTHR30143">
    <property type="entry name" value="ACID HYDRATASE"/>
    <property type="match status" value="1"/>
</dbReference>
<dbReference type="EMBL" id="CP062222">
    <property type="protein sequence ID" value="QTC91910.1"/>
    <property type="molecule type" value="Genomic_DNA"/>
</dbReference>
<dbReference type="Gene3D" id="3.90.850.10">
    <property type="entry name" value="Fumarylacetoacetase-like, C-terminal domain"/>
    <property type="match status" value="1"/>
</dbReference>
<gene>
    <name evidence="1" type="ORF">IFJ75_02990</name>
</gene>
<evidence type="ECO:0000313" key="2">
    <source>
        <dbReference type="Proteomes" id="UP000663918"/>
    </source>
</evidence>
<keyword evidence="2" id="KW-1185">Reference proteome</keyword>
<dbReference type="SUPFAM" id="SSF56529">
    <property type="entry name" value="FAH"/>
    <property type="match status" value="1"/>
</dbReference>
<proteinExistence type="predicted"/>
<accession>A0A975C1R8</accession>
<dbReference type="PANTHER" id="PTHR30143:SF0">
    <property type="entry name" value="2-KETO-4-PENTENOATE HYDRATASE"/>
    <property type="match status" value="1"/>
</dbReference>
<dbReference type="AlphaFoldDB" id="A0A975C1R8"/>
<dbReference type="KEGG" id="bgoe:IFJ75_02990"/>
<dbReference type="InterPro" id="IPR036663">
    <property type="entry name" value="Fumarylacetoacetase_C_sf"/>
</dbReference>
<dbReference type="GO" id="GO:0005737">
    <property type="term" value="C:cytoplasm"/>
    <property type="evidence" value="ECO:0007669"/>
    <property type="project" value="TreeGrafter"/>
</dbReference>
<sequence length="272" mass="27805">MNASSAAAVNGAQDPAATAEAFVSARLAARATPDYPGVLPTSMDEGYAVQEIAIGLYPDQIIGWKVGGIAPARQAELGAHRLAGPIFARNNWPIEGDVVVKAIEGGFTAIEAEFLIRIGEGVDPAKTEWTIEEATAAVDAVFIGLEIAGSPLSAINDLGPPIVASDFGNNAGIFVGPALTDWRAQLPAVQVESTIDGVSVGTGGSPSLEGGALESVRFLLGHLARRGRPLTAGMLVSSGAVTGVHRIHAGSDFICDFKGVGIIKGTVVKAEA</sequence>
<organism evidence="1 2">
    <name type="scientific">Brevundimonas goettingensis</name>
    <dbReference type="NCBI Taxonomy" id="2774190"/>
    <lineage>
        <taxon>Bacteria</taxon>
        <taxon>Pseudomonadati</taxon>
        <taxon>Pseudomonadota</taxon>
        <taxon>Alphaproteobacteria</taxon>
        <taxon>Caulobacterales</taxon>
        <taxon>Caulobacteraceae</taxon>
        <taxon>Brevundimonas</taxon>
    </lineage>
</organism>